<keyword evidence="3" id="KW-0997">Cell inner membrane</keyword>
<feature type="transmembrane region" description="Helical" evidence="7">
    <location>
        <begin position="355"/>
        <end position="380"/>
    </location>
</feature>
<feature type="transmembrane region" description="Helical" evidence="7">
    <location>
        <begin position="92"/>
        <end position="121"/>
    </location>
</feature>
<dbReference type="PANTHER" id="PTHR33362:SF5">
    <property type="entry name" value="C4-DICARBOXYLATE TRAP TRANSPORTER LARGE PERMEASE PROTEIN DCTM"/>
    <property type="match status" value="1"/>
</dbReference>
<evidence type="ECO:0000256" key="2">
    <source>
        <dbReference type="ARBA" id="ARBA00022475"/>
    </source>
</evidence>
<feature type="domain" description="TRAP C4-dicarboxylate transport system permease DctM subunit" evidence="8">
    <location>
        <begin position="4"/>
        <end position="416"/>
    </location>
</feature>
<comment type="subcellular location">
    <subcellularLocation>
        <location evidence="1">Cell inner membrane</location>
        <topology evidence="1">Multi-pass membrane protein</topology>
    </subcellularLocation>
</comment>
<keyword evidence="2" id="KW-1003">Cell membrane</keyword>
<proteinExistence type="predicted"/>
<dbReference type="Pfam" id="PF06808">
    <property type="entry name" value="DctM"/>
    <property type="match status" value="1"/>
</dbReference>
<dbReference type="InterPro" id="IPR010656">
    <property type="entry name" value="DctM"/>
</dbReference>
<feature type="transmembrane region" description="Helical" evidence="7">
    <location>
        <begin position="52"/>
        <end position="72"/>
    </location>
</feature>
<dbReference type="InterPro" id="IPR004681">
    <property type="entry name" value="TRAP_DctM"/>
</dbReference>
<evidence type="ECO:0000256" key="7">
    <source>
        <dbReference type="SAM" id="Phobius"/>
    </source>
</evidence>
<dbReference type="EMBL" id="UINC01001553">
    <property type="protein sequence ID" value="SUZ83496.1"/>
    <property type="molecule type" value="Genomic_DNA"/>
</dbReference>
<evidence type="ECO:0000313" key="9">
    <source>
        <dbReference type="EMBL" id="SUZ83496.1"/>
    </source>
</evidence>
<dbReference type="NCBIfam" id="TIGR00786">
    <property type="entry name" value="dctM"/>
    <property type="match status" value="1"/>
</dbReference>
<accession>A0A381QVP7</accession>
<feature type="transmembrane region" description="Helical" evidence="7">
    <location>
        <begin position="300"/>
        <end position="324"/>
    </location>
</feature>
<evidence type="ECO:0000256" key="3">
    <source>
        <dbReference type="ARBA" id="ARBA00022519"/>
    </source>
</evidence>
<gene>
    <name evidence="9" type="ORF">METZ01_LOCUS36350</name>
</gene>
<reference evidence="9" key="1">
    <citation type="submission" date="2018-05" db="EMBL/GenBank/DDBJ databases">
        <authorList>
            <person name="Lanie J.A."/>
            <person name="Ng W.-L."/>
            <person name="Kazmierczak K.M."/>
            <person name="Andrzejewski T.M."/>
            <person name="Davidsen T.M."/>
            <person name="Wayne K.J."/>
            <person name="Tettelin H."/>
            <person name="Glass J.I."/>
            <person name="Rusch D."/>
            <person name="Podicherti R."/>
            <person name="Tsui H.-C.T."/>
            <person name="Winkler M.E."/>
        </authorList>
    </citation>
    <scope>NUCLEOTIDE SEQUENCE</scope>
</reference>
<keyword evidence="5 7" id="KW-1133">Transmembrane helix</keyword>
<dbReference type="AlphaFoldDB" id="A0A381QVP7"/>
<feature type="transmembrane region" description="Helical" evidence="7">
    <location>
        <begin position="331"/>
        <end position="349"/>
    </location>
</feature>
<evidence type="ECO:0000256" key="4">
    <source>
        <dbReference type="ARBA" id="ARBA00022692"/>
    </source>
</evidence>
<dbReference type="PIRSF" id="PIRSF006066">
    <property type="entry name" value="HI0050"/>
    <property type="match status" value="1"/>
</dbReference>
<evidence type="ECO:0000256" key="6">
    <source>
        <dbReference type="ARBA" id="ARBA00023136"/>
    </source>
</evidence>
<feature type="transmembrane region" description="Helical" evidence="7">
    <location>
        <begin position="392"/>
        <end position="420"/>
    </location>
</feature>
<keyword evidence="6 7" id="KW-0472">Membrane</keyword>
<name>A0A381QVP7_9ZZZZ</name>
<keyword evidence="4 7" id="KW-0812">Transmembrane</keyword>
<protein>
    <recommendedName>
        <fullName evidence="8">TRAP C4-dicarboxylate transport system permease DctM subunit domain-containing protein</fullName>
    </recommendedName>
</protein>
<dbReference type="PANTHER" id="PTHR33362">
    <property type="entry name" value="SIALIC ACID TRAP TRANSPORTER PERMEASE PROTEIN SIAT-RELATED"/>
    <property type="match status" value="1"/>
</dbReference>
<sequence>MAIILLLFLLLLGVPIAFAMGAAGLLGILVLEGPAAAMAQAALVPWAEARSFVLVTIPLFVLMGQLVFHTGLATELYDGLRAWIGWIPGGMAITSVLACGAFGAVTGSSIATVATMGAIVMPEMDRFGYDRRLATGALAASGTLGILIPPSVIFIFYGVMTETSIGALFIAGIIPGILTAAMFSAIIYFRCLVRPELGPPGPVGSWRERLDAVKRLGPILGLFILVIGGIYGGIFTPTEAAGVGCAGVLVAALPRRRLNLRDVRKAMEDTVLISVMLLAIIVGGYVFARLMAVTEITESLVGLLVGLDLGRAGFLFVLVFLYLGLGAMLDVFGMLVLSIPFVMPVVLALGIDPVWFGVFVVIMAEVALVTPPIGANVFVMRRIAPDVPMEDIFWGVAPFVLGEFVVILLLVLFPAIALWLPSLMP</sequence>
<evidence type="ECO:0000256" key="1">
    <source>
        <dbReference type="ARBA" id="ARBA00004429"/>
    </source>
</evidence>
<evidence type="ECO:0000259" key="8">
    <source>
        <dbReference type="Pfam" id="PF06808"/>
    </source>
</evidence>
<dbReference type="GO" id="GO:0022857">
    <property type="term" value="F:transmembrane transporter activity"/>
    <property type="evidence" value="ECO:0007669"/>
    <property type="project" value="TreeGrafter"/>
</dbReference>
<feature type="transmembrane region" description="Helical" evidence="7">
    <location>
        <begin position="133"/>
        <end position="159"/>
    </location>
</feature>
<feature type="transmembrane region" description="Helical" evidence="7">
    <location>
        <begin position="216"/>
        <end position="234"/>
    </location>
</feature>
<dbReference type="GO" id="GO:0005886">
    <property type="term" value="C:plasma membrane"/>
    <property type="evidence" value="ECO:0007669"/>
    <property type="project" value="UniProtKB-SubCell"/>
</dbReference>
<feature type="transmembrane region" description="Helical" evidence="7">
    <location>
        <begin position="270"/>
        <end position="288"/>
    </location>
</feature>
<feature type="transmembrane region" description="Helical" evidence="7">
    <location>
        <begin position="165"/>
        <end position="189"/>
    </location>
</feature>
<evidence type="ECO:0000256" key="5">
    <source>
        <dbReference type="ARBA" id="ARBA00022989"/>
    </source>
</evidence>
<organism evidence="9">
    <name type="scientific">marine metagenome</name>
    <dbReference type="NCBI Taxonomy" id="408172"/>
    <lineage>
        <taxon>unclassified sequences</taxon>
        <taxon>metagenomes</taxon>
        <taxon>ecological metagenomes</taxon>
    </lineage>
</organism>